<comment type="caution">
    <text evidence="6">Lacks conserved residue(s) required for the propagation of feature annotation.</text>
</comment>
<keyword evidence="2" id="KW-0963">Cytoplasm</keyword>
<dbReference type="GO" id="GO:0005875">
    <property type="term" value="C:microtubule associated complex"/>
    <property type="evidence" value="ECO:0007669"/>
    <property type="project" value="TreeGrafter"/>
</dbReference>
<keyword evidence="4" id="KW-0067">ATP-binding</keyword>
<evidence type="ECO:0000259" key="8">
    <source>
        <dbReference type="PROSITE" id="PS50067"/>
    </source>
</evidence>
<dbReference type="GO" id="GO:0051231">
    <property type="term" value="P:spindle elongation"/>
    <property type="evidence" value="ECO:0007669"/>
    <property type="project" value="TreeGrafter"/>
</dbReference>
<dbReference type="InterPro" id="IPR036961">
    <property type="entry name" value="Kinesin_motor_dom_sf"/>
</dbReference>
<evidence type="ECO:0000313" key="10">
    <source>
        <dbReference type="Proteomes" id="UP000063063"/>
    </source>
</evidence>
<dbReference type="PANTHER" id="PTHR47969">
    <property type="entry name" value="CHROMOSOME-ASSOCIATED KINESIN KIF4A-RELATED"/>
    <property type="match status" value="1"/>
</dbReference>
<dbReference type="VEuPathDB" id="TriTrypDB:LPMP_355270"/>
<dbReference type="RefSeq" id="XP_010703458.1">
    <property type="nucleotide sequence ID" value="XM_010705156.1"/>
</dbReference>
<dbReference type="GO" id="GO:0007018">
    <property type="term" value="P:microtubule-based movement"/>
    <property type="evidence" value="ECO:0007669"/>
    <property type="project" value="InterPro"/>
</dbReference>
<evidence type="ECO:0000256" key="2">
    <source>
        <dbReference type="ARBA" id="ARBA00022490"/>
    </source>
</evidence>
<evidence type="ECO:0000256" key="3">
    <source>
        <dbReference type="ARBA" id="ARBA00022741"/>
    </source>
</evidence>
<dbReference type="KEGG" id="lpan:LPMP_355270"/>
<gene>
    <name evidence="9" type="ORF">LPMP_355270</name>
</gene>
<evidence type="ECO:0000256" key="1">
    <source>
        <dbReference type="ARBA" id="ARBA00004496"/>
    </source>
</evidence>
<dbReference type="EMBL" id="CP009404">
    <property type="protein sequence ID" value="AIO02658.1"/>
    <property type="molecule type" value="Genomic_DNA"/>
</dbReference>
<dbReference type="FunFam" id="3.40.850.10:FF:000216">
    <property type="entry name" value="Kinesin-like protein, putative"/>
    <property type="match status" value="1"/>
</dbReference>
<accession>A0A088S2S3</accession>
<keyword evidence="5 7" id="KW-0175">Coiled coil</keyword>
<feature type="domain" description="Kinesin motor" evidence="8">
    <location>
        <begin position="9"/>
        <end position="227"/>
    </location>
</feature>
<evidence type="ECO:0000256" key="7">
    <source>
        <dbReference type="SAM" id="Coils"/>
    </source>
</evidence>
<feature type="coiled-coil region" evidence="7">
    <location>
        <begin position="401"/>
        <end position="509"/>
    </location>
</feature>
<dbReference type="Pfam" id="PF00225">
    <property type="entry name" value="Kinesin"/>
    <property type="match status" value="1"/>
</dbReference>
<name>A0A088S2S3_LEIPA</name>
<dbReference type="PANTHER" id="PTHR47969:SF15">
    <property type="entry name" value="CHROMOSOME-ASSOCIATED KINESIN KIF4A-RELATED"/>
    <property type="match status" value="1"/>
</dbReference>
<evidence type="ECO:0000256" key="6">
    <source>
        <dbReference type="PROSITE-ProRule" id="PRU00283"/>
    </source>
</evidence>
<dbReference type="GO" id="GO:0005737">
    <property type="term" value="C:cytoplasm"/>
    <property type="evidence" value="ECO:0007669"/>
    <property type="project" value="UniProtKB-SubCell"/>
</dbReference>
<keyword evidence="3" id="KW-0547">Nucleotide-binding</keyword>
<dbReference type="GeneID" id="22579555"/>
<dbReference type="eggNOG" id="KOG0244">
    <property type="taxonomic scope" value="Eukaryota"/>
</dbReference>
<reference evidence="9 10" key="1">
    <citation type="journal article" date="2015" name="Sci. Rep.">
        <title>The genome of Leishmania panamensis: insights into genomics of the L. (Viannia) subgenus.</title>
        <authorList>
            <person name="Llanes A."/>
            <person name="Restrepo C.M."/>
            <person name="Vecchio G.D."/>
            <person name="Anguizola F.J."/>
            <person name="Lleonart R."/>
        </authorList>
    </citation>
    <scope>NUCLEOTIDE SEQUENCE [LARGE SCALE GENOMIC DNA]</scope>
    <source>
        <strain evidence="9 10">MHOM/PA/94/PSC-1</strain>
    </source>
</reference>
<keyword evidence="10" id="KW-1185">Reference proteome</keyword>
<dbReference type="InterPro" id="IPR027640">
    <property type="entry name" value="Kinesin-like_fam"/>
</dbReference>
<proteinExistence type="inferred from homology"/>
<evidence type="ECO:0000313" key="9">
    <source>
        <dbReference type="EMBL" id="AIO02658.1"/>
    </source>
</evidence>
<dbReference type="Proteomes" id="UP000063063">
    <property type="component" value="Chromosome 35"/>
</dbReference>
<dbReference type="OrthoDB" id="123929at2759"/>
<dbReference type="Gene3D" id="3.40.850.10">
    <property type="entry name" value="Kinesin motor domain"/>
    <property type="match status" value="2"/>
</dbReference>
<dbReference type="AlphaFoldDB" id="A0A088S2S3"/>
<dbReference type="GO" id="GO:0008017">
    <property type="term" value="F:microtubule binding"/>
    <property type="evidence" value="ECO:0007669"/>
    <property type="project" value="InterPro"/>
</dbReference>
<feature type="coiled-coil region" evidence="7">
    <location>
        <begin position="585"/>
        <end position="619"/>
    </location>
</feature>
<dbReference type="GO" id="GO:0007052">
    <property type="term" value="P:mitotic spindle organization"/>
    <property type="evidence" value="ECO:0007669"/>
    <property type="project" value="TreeGrafter"/>
</dbReference>
<evidence type="ECO:0000256" key="5">
    <source>
        <dbReference type="ARBA" id="ARBA00023054"/>
    </source>
</evidence>
<dbReference type="InterPro" id="IPR027417">
    <property type="entry name" value="P-loop_NTPase"/>
</dbReference>
<dbReference type="PROSITE" id="PS50067">
    <property type="entry name" value="KINESIN_MOTOR_2"/>
    <property type="match status" value="1"/>
</dbReference>
<organism evidence="9 10">
    <name type="scientific">Leishmania panamensis</name>
    <dbReference type="NCBI Taxonomy" id="5679"/>
    <lineage>
        <taxon>Eukaryota</taxon>
        <taxon>Discoba</taxon>
        <taxon>Euglenozoa</taxon>
        <taxon>Kinetoplastea</taxon>
        <taxon>Metakinetoplastina</taxon>
        <taxon>Trypanosomatida</taxon>
        <taxon>Trypanosomatidae</taxon>
        <taxon>Leishmaniinae</taxon>
        <taxon>Leishmania</taxon>
        <taxon>Leishmania guyanensis species complex</taxon>
    </lineage>
</organism>
<dbReference type="GO" id="GO:0005524">
    <property type="term" value="F:ATP binding"/>
    <property type="evidence" value="ECO:0007669"/>
    <property type="project" value="UniProtKB-KW"/>
</dbReference>
<dbReference type="InterPro" id="IPR001752">
    <property type="entry name" value="Kinesin_motor_dom"/>
</dbReference>
<comment type="subcellular location">
    <subcellularLocation>
        <location evidence="1">Cytoplasm</location>
    </subcellularLocation>
</comment>
<protein>
    <submittedName>
        <fullName evidence="9">Kinesin-like protein, putative</fullName>
    </submittedName>
</protein>
<dbReference type="SUPFAM" id="SSF52540">
    <property type="entry name" value="P-loop containing nucleoside triphosphate hydrolases"/>
    <property type="match status" value="1"/>
</dbReference>
<comment type="similarity">
    <text evidence="6">Belongs to the TRAFAC class myosin-kinesin ATPase superfamily. Kinesin family.</text>
</comment>
<dbReference type="VEuPathDB" id="TriTrypDB:LPAL13_350061200"/>
<dbReference type="GO" id="GO:0003777">
    <property type="term" value="F:microtubule motor activity"/>
    <property type="evidence" value="ECO:0007669"/>
    <property type="project" value="InterPro"/>
</dbReference>
<sequence length="625" mass="71151">MKMNLKSSTCRSFVRVRPFTPWEANVSPEGCSIPRGILVWDGNNVISVLDPQNLFEVRQNGIFSVGEVLWSFTEPGDETVKSANKQRPATQQDVYNRVVAPMISVIVEGYSTAFCVAGASSSGRFYTLYGGEAEGPNRGILPRFVEDIFTYFKKNSQANSTLNVELEAVDISGETYVDLLAIGRNGSNNQAGADSLKLHSTPSGPRLVGVNSVDVESASELLKVIQKLHGIVEKRNCTHTVSLRFTETLEFEDPEDANQSVSKSRHVQVLFVLLRNMPSAFQRCLDVAVSHDSGENPLAKVPVRECALTRLFPSLLQQGFHLSVISCVSPYYEHMREDLNTLQFSIKVRKLNGNPQLLQDKSFVEMRRLADEVKDLQVQEKKTHEAVAVVQNELNAREVELMKQEANYNKALKNITELQRQVKLATIGRNMEAERSNCVRKELHKELNQKRAEIKNFQEQQASASITKCKLMREADDAKVRADEMEARVRMQKENARIYEKRLNEYSKEDKETAKIEAFNIAHPDEQRNIIINESDEKRNADFEIKKIEMERSSARASYKVDDRIRAIQEEYDLAYNLCAPCRERKKLEEEIAKYEKEISEMEEEIPRLQAAIDRNKIQCQCILM</sequence>
<evidence type="ECO:0000256" key="4">
    <source>
        <dbReference type="ARBA" id="ARBA00022840"/>
    </source>
</evidence>
<dbReference type="SMART" id="SM00129">
    <property type="entry name" value="KISc"/>
    <property type="match status" value="1"/>
</dbReference>